<evidence type="ECO:0000256" key="4">
    <source>
        <dbReference type="ARBA" id="ARBA00022927"/>
    </source>
</evidence>
<dbReference type="InterPro" id="IPR039745">
    <property type="entry name" value="Vps54"/>
</dbReference>
<evidence type="ECO:0000256" key="5">
    <source>
        <dbReference type="ARBA" id="ARBA00023034"/>
    </source>
</evidence>
<evidence type="ECO:0000313" key="10">
    <source>
        <dbReference type="Proteomes" id="UP001485043"/>
    </source>
</evidence>
<organism evidence="9 10">
    <name type="scientific">Apatococcus fuscideae</name>
    <dbReference type="NCBI Taxonomy" id="2026836"/>
    <lineage>
        <taxon>Eukaryota</taxon>
        <taxon>Viridiplantae</taxon>
        <taxon>Chlorophyta</taxon>
        <taxon>core chlorophytes</taxon>
        <taxon>Trebouxiophyceae</taxon>
        <taxon>Chlorellales</taxon>
        <taxon>Chlorellaceae</taxon>
        <taxon>Apatococcus</taxon>
    </lineage>
</organism>
<comment type="similarity">
    <text evidence="2">Belongs to the VPS54 family.</text>
</comment>
<comment type="caution">
    <text evidence="9">The sequence shown here is derived from an EMBL/GenBank/DDBJ whole genome shotgun (WGS) entry which is preliminary data.</text>
</comment>
<dbReference type="Gene3D" id="6.10.250.860">
    <property type="match status" value="1"/>
</dbReference>
<reference evidence="9 10" key="1">
    <citation type="journal article" date="2024" name="Nat. Commun.">
        <title>Phylogenomics reveals the evolutionary origins of lichenization in chlorophyte algae.</title>
        <authorList>
            <person name="Puginier C."/>
            <person name="Libourel C."/>
            <person name="Otte J."/>
            <person name="Skaloud P."/>
            <person name="Haon M."/>
            <person name="Grisel S."/>
            <person name="Petersen M."/>
            <person name="Berrin J.G."/>
            <person name="Delaux P.M."/>
            <person name="Dal Grande F."/>
            <person name="Keller J."/>
        </authorList>
    </citation>
    <scope>NUCLEOTIDE SEQUENCE [LARGE SCALE GENOMIC DNA]</scope>
    <source>
        <strain evidence="9 10">SAG 2523</strain>
    </source>
</reference>
<comment type="subcellular location">
    <subcellularLocation>
        <location evidence="1">Golgi apparatus</location>
        <location evidence="1">trans-Golgi network</location>
    </subcellularLocation>
</comment>
<feature type="compositionally biased region" description="Low complexity" evidence="7">
    <location>
        <begin position="534"/>
        <end position="551"/>
    </location>
</feature>
<feature type="domain" description="Vacuolar protein sorting-associated protein 54 C-terminal" evidence="8">
    <location>
        <begin position="265"/>
        <end position="396"/>
    </location>
</feature>
<keyword evidence="10" id="KW-1185">Reference proteome</keyword>
<feature type="compositionally biased region" description="Basic and acidic residues" evidence="7">
    <location>
        <begin position="553"/>
        <end position="562"/>
    </location>
</feature>
<feature type="compositionally biased region" description="Basic residues" evidence="7">
    <location>
        <begin position="586"/>
        <end position="595"/>
    </location>
</feature>
<dbReference type="AlphaFoldDB" id="A0AAW1SML8"/>
<sequence length="785" mass="85328">MHTVTYRRGVVEEGLPHLLGGEPEGLLLSDKLQMLGPPACLRLLGRSPSGVPLLPGPVPTWSDPRWRPCYGLLPARPRPAPATIPAPPAPPGPVAALGMRQPPCRSVREAVQAASDAAQGRWARLLGSRATAQMRLRLADLQQLLGMCESFAAMAEGFGARPAPALRNAVQVQCRMYLDSLHTRGINQLTGLLDQEAWSSSHVASTFQAVVLHLEERAQAHHGSLIPNGDHSPDKSPGHGKGPGGRSLSKGKAGEASLLLIGDRGFHVVPTLLLLLRLLGEYLAFQDTAPAFTPEIARRVIELLKVFNSRSCQLVLGAGAMQVAGLKSITAKHLALASQCLGALIALQPTLTAVFSGASLHTRSGPPSGDFDRLLQDLRTHQGEIHGKLVGLMRERLMASLKQLPGLADRWAEGPNAGVPPSPFAQNLAKQLRVLSGVLSPLLQVEETEDIFQQIGGLYSRSLADAFSRLTFQGVGFECQAAADLHLLLEALQSLPMVTADKPSTLRPLAFLCPILTRSSADAALEHSFAATASSWDAGPSSSGAGPSSSSSHHHDWLRQHGEASSSSHRLKPSGSASSLSSSGSTRRHRHRHSSSHKDDGVASSSHRRSRRSSHRSSQPEPDLDELGPRRASDPGLAAVALTFKLVERAGQESLRRKPGLPVLMEYQLDARVQHLNKTPNKPSKYKLLEPTTRQDLKKHRPDYAKHFPKSKYLESLQENDCVKLCFINREDIWVWVERLDDDNNIVYGKLTAQTKRLEPLMQKNQRVYFSLDCVCEIREDEDSD</sequence>
<evidence type="ECO:0000256" key="3">
    <source>
        <dbReference type="ARBA" id="ARBA00022448"/>
    </source>
</evidence>
<dbReference type="GO" id="GO:0015031">
    <property type="term" value="P:protein transport"/>
    <property type="evidence" value="ECO:0007669"/>
    <property type="project" value="UniProtKB-KW"/>
</dbReference>
<evidence type="ECO:0000256" key="2">
    <source>
        <dbReference type="ARBA" id="ARBA00009150"/>
    </source>
</evidence>
<evidence type="ECO:0000256" key="1">
    <source>
        <dbReference type="ARBA" id="ARBA00004601"/>
    </source>
</evidence>
<name>A0AAW1SML8_9CHLO</name>
<dbReference type="GO" id="GO:0006896">
    <property type="term" value="P:Golgi to vacuole transport"/>
    <property type="evidence" value="ECO:0007669"/>
    <property type="project" value="TreeGrafter"/>
</dbReference>
<evidence type="ECO:0000259" key="8">
    <source>
        <dbReference type="Pfam" id="PF07928"/>
    </source>
</evidence>
<evidence type="ECO:0000256" key="6">
    <source>
        <dbReference type="ARBA" id="ARBA00023054"/>
    </source>
</evidence>
<feature type="region of interest" description="Disordered" evidence="7">
    <location>
        <begin position="223"/>
        <end position="250"/>
    </location>
</feature>
<dbReference type="PANTHER" id="PTHR12965">
    <property type="entry name" value="VACUOLAR PROTEIN SORTING 54"/>
    <property type="match status" value="1"/>
</dbReference>
<dbReference type="GO" id="GO:0005829">
    <property type="term" value="C:cytosol"/>
    <property type="evidence" value="ECO:0007669"/>
    <property type="project" value="GOC"/>
</dbReference>
<dbReference type="Proteomes" id="UP001485043">
    <property type="component" value="Unassembled WGS sequence"/>
</dbReference>
<protein>
    <recommendedName>
        <fullName evidence="8">Vacuolar protein sorting-associated protein 54 C-terminal domain-containing protein</fullName>
    </recommendedName>
</protein>
<evidence type="ECO:0000313" key="9">
    <source>
        <dbReference type="EMBL" id="KAK9847964.1"/>
    </source>
</evidence>
<accession>A0AAW1SML8</accession>
<dbReference type="PANTHER" id="PTHR12965:SF0">
    <property type="entry name" value="VACUOLAR PROTEIN SORTING-ASSOCIATED PROTEIN 54"/>
    <property type="match status" value="1"/>
</dbReference>
<keyword evidence="3" id="KW-0813">Transport</keyword>
<dbReference type="InterPro" id="IPR012501">
    <property type="entry name" value="Vps54_C"/>
</dbReference>
<keyword evidence="4" id="KW-0653">Protein transport</keyword>
<feature type="compositionally biased region" description="Basic residues" evidence="7">
    <location>
        <begin position="606"/>
        <end position="615"/>
    </location>
</feature>
<dbReference type="Pfam" id="PF07928">
    <property type="entry name" value="Vps54"/>
    <property type="match status" value="1"/>
</dbReference>
<evidence type="ECO:0000256" key="7">
    <source>
        <dbReference type="SAM" id="MobiDB-lite"/>
    </source>
</evidence>
<keyword evidence="5" id="KW-0333">Golgi apparatus</keyword>
<dbReference type="EMBL" id="JALJOV010001431">
    <property type="protein sequence ID" value="KAK9847964.1"/>
    <property type="molecule type" value="Genomic_DNA"/>
</dbReference>
<feature type="region of interest" description="Disordered" evidence="7">
    <location>
        <begin position="534"/>
        <end position="632"/>
    </location>
</feature>
<dbReference type="GO" id="GO:0019905">
    <property type="term" value="F:syntaxin binding"/>
    <property type="evidence" value="ECO:0007669"/>
    <property type="project" value="TreeGrafter"/>
</dbReference>
<gene>
    <name evidence="9" type="ORF">WJX84_009852</name>
</gene>
<keyword evidence="6" id="KW-0175">Coiled coil</keyword>
<dbReference type="GO" id="GO:0000938">
    <property type="term" value="C:GARP complex"/>
    <property type="evidence" value="ECO:0007669"/>
    <property type="project" value="InterPro"/>
</dbReference>
<dbReference type="GO" id="GO:0042147">
    <property type="term" value="P:retrograde transport, endosome to Golgi"/>
    <property type="evidence" value="ECO:0007669"/>
    <property type="project" value="InterPro"/>
</dbReference>
<feature type="compositionally biased region" description="Low complexity" evidence="7">
    <location>
        <begin position="574"/>
        <end position="585"/>
    </location>
</feature>
<proteinExistence type="inferred from homology"/>